<name>A0A347ZRW8_9CHLR</name>
<gene>
    <name evidence="1" type="ORF">DFR64_1278</name>
</gene>
<dbReference type="Proteomes" id="UP000256388">
    <property type="component" value="Unassembled WGS sequence"/>
</dbReference>
<protein>
    <submittedName>
        <fullName evidence="1">Uncharacterized protein</fullName>
    </submittedName>
</protein>
<dbReference type="EMBL" id="QUMS01000001">
    <property type="protein sequence ID" value="REG11397.1"/>
    <property type="molecule type" value="Genomic_DNA"/>
</dbReference>
<comment type="caution">
    <text evidence="1">The sequence shown here is derived from an EMBL/GenBank/DDBJ whole genome shotgun (WGS) entry which is preliminary data.</text>
</comment>
<sequence>MRFLRDKYGQDKKTFLLIRSVYLALCEIESDFNNRPVNFFTKTVGTYAGLSREAAGKYINLLIKEGLIKKTQNKNPITNSFSSGTVVEILGLENADNKANEPLSGYPSIGVLQHRDTPTTLKKLSINKKIINNVNEDLQISNKEEKGTVESLRDILSQYGLKKPDKLDQSGSVTQRDYVAQEIADKLGDSKSLGCYRKIADKIPQNVIFEILASVKDVALSGKIRQSRGALFVEIIKKYAHIRGIELGFKMKGDR</sequence>
<proteinExistence type="predicted"/>
<evidence type="ECO:0000313" key="2">
    <source>
        <dbReference type="Proteomes" id="UP000256388"/>
    </source>
</evidence>
<dbReference type="AlphaFoldDB" id="A0A347ZRW8"/>
<reference evidence="1 2" key="1">
    <citation type="submission" date="2018-08" db="EMBL/GenBank/DDBJ databases">
        <title>Genomic Encyclopedia of Type Strains, Phase IV (KMG-IV): sequencing the most valuable type-strain genomes for metagenomic binning, comparative biology and taxonomic classification.</title>
        <authorList>
            <person name="Goeker M."/>
        </authorList>
    </citation>
    <scope>NUCLEOTIDE SEQUENCE [LARGE SCALE GENOMIC DNA]</scope>
    <source>
        <strain evidence="1 2">DSM 23923</strain>
    </source>
</reference>
<accession>A0A347ZRW8</accession>
<keyword evidence="2" id="KW-1185">Reference proteome</keyword>
<evidence type="ECO:0000313" key="1">
    <source>
        <dbReference type="EMBL" id="REG11397.1"/>
    </source>
</evidence>
<organism evidence="1 2">
    <name type="scientific">Pelolinea submarina</name>
    <dbReference type="NCBI Taxonomy" id="913107"/>
    <lineage>
        <taxon>Bacteria</taxon>
        <taxon>Bacillati</taxon>
        <taxon>Chloroflexota</taxon>
        <taxon>Anaerolineae</taxon>
        <taxon>Anaerolineales</taxon>
        <taxon>Anaerolineaceae</taxon>
        <taxon>Pelolinea</taxon>
    </lineage>
</organism>